<name>X8CFA6_MYCXE</name>
<protein>
    <submittedName>
        <fullName evidence="1">Glycosyl hydrolase domain protein</fullName>
    </submittedName>
</protein>
<dbReference type="AlphaFoldDB" id="X8CFA6"/>
<dbReference type="GO" id="GO:0016787">
    <property type="term" value="F:hydrolase activity"/>
    <property type="evidence" value="ECO:0007669"/>
    <property type="project" value="UniProtKB-KW"/>
</dbReference>
<keyword evidence="1" id="KW-0378">Hydrolase</keyword>
<dbReference type="EMBL" id="JAOB01000032">
    <property type="protein sequence ID" value="EUA54501.1"/>
    <property type="molecule type" value="Genomic_DNA"/>
</dbReference>
<sequence length="82" mass="8601">MTMQGKPVLAEELAPHVLREYALLADGERGVVVGPRGDCCWMCLPAGTAPRCCVRCWAGAVSTPCHRITRGSCGAAATNSGR</sequence>
<gene>
    <name evidence="1" type="ORF">I553_1592</name>
</gene>
<proteinExistence type="predicted"/>
<reference evidence="1" key="1">
    <citation type="submission" date="2014-01" db="EMBL/GenBank/DDBJ databases">
        <authorList>
            <person name="Brown-Elliot B."/>
            <person name="Wallace R."/>
            <person name="Lenaerts A."/>
            <person name="Ordway D."/>
            <person name="DeGroote M.A."/>
            <person name="Parker T."/>
            <person name="Sizemore C."/>
            <person name="Tallon L.J."/>
            <person name="Sadzewicz L.K."/>
            <person name="Sengamalay N."/>
            <person name="Fraser C.M."/>
            <person name="Hine E."/>
            <person name="Shefchek K.A."/>
            <person name="Das S.P."/>
            <person name="Tettelin H."/>
        </authorList>
    </citation>
    <scope>NUCLEOTIDE SEQUENCE [LARGE SCALE GENOMIC DNA]</scope>
    <source>
        <strain evidence="1">4042</strain>
    </source>
</reference>
<evidence type="ECO:0000313" key="1">
    <source>
        <dbReference type="EMBL" id="EUA54501.1"/>
    </source>
</evidence>
<comment type="caution">
    <text evidence="1">The sequence shown here is derived from an EMBL/GenBank/DDBJ whole genome shotgun (WGS) entry which is preliminary data.</text>
</comment>
<organism evidence="1">
    <name type="scientific">Mycobacterium xenopi 4042</name>
    <dbReference type="NCBI Taxonomy" id="1299334"/>
    <lineage>
        <taxon>Bacteria</taxon>
        <taxon>Bacillati</taxon>
        <taxon>Actinomycetota</taxon>
        <taxon>Actinomycetes</taxon>
        <taxon>Mycobacteriales</taxon>
        <taxon>Mycobacteriaceae</taxon>
        <taxon>Mycobacterium</taxon>
    </lineage>
</organism>
<accession>X8CFA6</accession>